<dbReference type="EMBL" id="CAJOBB010000133">
    <property type="protein sequence ID" value="CAF3578252.1"/>
    <property type="molecule type" value="Genomic_DNA"/>
</dbReference>
<feature type="compositionally biased region" description="Low complexity" evidence="6">
    <location>
        <begin position="126"/>
        <end position="146"/>
    </location>
</feature>
<sequence>MISTSGLKRKSSSSLDNSNVITTPNHNSISTLTKRFRGITYDGKNNQNEHRMSLLSSKIKSEQESKKMMIINGTQNNTYKRLDESEMTPHMLTEYRRLQHELQCQEALLVLMQKLKTNQRLISQTNNNNNNNGIKPRTTTSTTTPATATKLNQQLSSITDGKIPLTATKQQSVIFSFIKKRIVLIFFFSKKKINSNRSTPTKPPHPNQYTVNRSNNNSQISQQQSSKNSLSTPQATRQSNNNNNNHSTNNTALPAAATRISSTVPTSATKNSSVPSTTSTSSKSNGVAAEQHLLNAKLALRKQLEQTLLQIPTPKPSICDLTFIPGVNGWSEFLTFLGLEQALNTYSDIVIRRNPYEISMNLPYVCAQCGTDWSVTWHEMSSNSDTNSDEKILCDRCTKTSQKKLLKQDHSNRLRQAFIKALQQEKELDAKFQHQSSPSTATTPTPTTTTTNNTVTPTTVKQSSSSQQHSSKHTHQTNKHSNKPLSTKTSSHHHHHHNNNNNSSTHNNNHHSHSHHHHHHHHSGKSNSSSSSKSHNANLSTIPTLNPTPAETLASTLAALQTNEQMEFFQKHFLSNMLPYAVANQAAALAAKSSQQQQQQAALAALPAMAASLMRQPNPAQYLLDMIPQAAKQQHHHHHSK</sequence>
<name>A0A815JB82_9BILA</name>
<evidence type="ECO:0000256" key="1">
    <source>
        <dbReference type="ARBA" id="ARBA00004123"/>
    </source>
</evidence>
<feature type="compositionally biased region" description="Low complexity" evidence="6">
    <location>
        <begin position="214"/>
        <end position="231"/>
    </location>
</feature>
<evidence type="ECO:0000256" key="5">
    <source>
        <dbReference type="ARBA" id="ARBA00023242"/>
    </source>
</evidence>
<feature type="compositionally biased region" description="Low complexity" evidence="6">
    <location>
        <begin position="269"/>
        <end position="285"/>
    </location>
</feature>
<keyword evidence="5" id="KW-0539">Nucleus</keyword>
<dbReference type="AlphaFoldDB" id="A0A815JB82"/>
<dbReference type="PANTHER" id="PTHR13455">
    <property type="entry name" value="TRANSCRIPTIONAL REPRESSOR P66-RELATED"/>
    <property type="match status" value="1"/>
</dbReference>
<feature type="region of interest" description="Disordered" evidence="6">
    <location>
        <begin position="123"/>
        <end position="146"/>
    </location>
</feature>
<feature type="compositionally biased region" description="Basic residues" evidence="6">
    <location>
        <begin position="508"/>
        <end position="524"/>
    </location>
</feature>
<dbReference type="GO" id="GO:0016581">
    <property type="term" value="C:NuRD complex"/>
    <property type="evidence" value="ECO:0007669"/>
    <property type="project" value="TreeGrafter"/>
</dbReference>
<evidence type="ECO:0000313" key="9">
    <source>
        <dbReference type="Proteomes" id="UP000663860"/>
    </source>
</evidence>
<feature type="region of interest" description="Disordered" evidence="6">
    <location>
        <begin position="1"/>
        <end position="26"/>
    </location>
</feature>
<feature type="compositionally biased region" description="Low complexity" evidence="6">
    <location>
        <begin position="442"/>
        <end position="469"/>
    </location>
</feature>
<proteinExistence type="predicted"/>
<accession>A0A815JB82</accession>
<protein>
    <submittedName>
        <fullName evidence="7">Uncharacterized protein</fullName>
    </submittedName>
</protein>
<evidence type="ECO:0000313" key="8">
    <source>
        <dbReference type="EMBL" id="CAF3578252.1"/>
    </source>
</evidence>
<dbReference type="PANTHER" id="PTHR13455:SF7">
    <property type="entry name" value="SIMJANG, ISOFORM E"/>
    <property type="match status" value="1"/>
</dbReference>
<feature type="compositionally biased region" description="Polar residues" evidence="6">
    <location>
        <begin position="537"/>
        <end position="547"/>
    </location>
</feature>
<evidence type="ECO:0000256" key="3">
    <source>
        <dbReference type="ARBA" id="ARBA00023054"/>
    </source>
</evidence>
<comment type="caution">
    <text evidence="7">The sequence shown here is derived from an EMBL/GenBank/DDBJ whole genome shotgun (WGS) entry which is preliminary data.</text>
</comment>
<dbReference type="Proteomes" id="UP000663868">
    <property type="component" value="Unassembled WGS sequence"/>
</dbReference>
<keyword evidence="4" id="KW-0804">Transcription</keyword>
<keyword evidence="2" id="KW-0805">Transcription regulation</keyword>
<comment type="subcellular location">
    <subcellularLocation>
        <location evidence="1">Nucleus</location>
    </subcellularLocation>
</comment>
<dbReference type="InterPro" id="IPR040386">
    <property type="entry name" value="P66"/>
</dbReference>
<feature type="compositionally biased region" description="Low complexity" evidence="6">
    <location>
        <begin position="239"/>
        <end position="251"/>
    </location>
</feature>
<feature type="compositionally biased region" description="Basic residues" evidence="6">
    <location>
        <begin position="470"/>
        <end position="482"/>
    </location>
</feature>
<evidence type="ECO:0000313" key="7">
    <source>
        <dbReference type="EMBL" id="CAF1375646.1"/>
    </source>
</evidence>
<dbReference type="GO" id="GO:0000122">
    <property type="term" value="P:negative regulation of transcription by RNA polymerase II"/>
    <property type="evidence" value="ECO:0007669"/>
    <property type="project" value="InterPro"/>
</dbReference>
<evidence type="ECO:0000256" key="6">
    <source>
        <dbReference type="SAM" id="MobiDB-lite"/>
    </source>
</evidence>
<feature type="compositionally biased region" description="Polar residues" evidence="6">
    <location>
        <begin position="16"/>
        <end position="26"/>
    </location>
</feature>
<dbReference type="Proteomes" id="UP000663860">
    <property type="component" value="Unassembled WGS sequence"/>
</dbReference>
<dbReference type="EMBL" id="CAJNOE010001023">
    <property type="protein sequence ID" value="CAF1375646.1"/>
    <property type="molecule type" value="Genomic_DNA"/>
</dbReference>
<organism evidence="7 9">
    <name type="scientific">Adineta steineri</name>
    <dbReference type="NCBI Taxonomy" id="433720"/>
    <lineage>
        <taxon>Eukaryota</taxon>
        <taxon>Metazoa</taxon>
        <taxon>Spiralia</taxon>
        <taxon>Gnathifera</taxon>
        <taxon>Rotifera</taxon>
        <taxon>Eurotatoria</taxon>
        <taxon>Bdelloidea</taxon>
        <taxon>Adinetida</taxon>
        <taxon>Adinetidae</taxon>
        <taxon>Adineta</taxon>
    </lineage>
</organism>
<keyword evidence="3" id="KW-0175">Coiled coil</keyword>
<feature type="region of interest" description="Disordered" evidence="6">
    <location>
        <begin position="428"/>
        <end position="547"/>
    </location>
</feature>
<gene>
    <name evidence="7" type="ORF">IZO911_LOCUS38113</name>
    <name evidence="8" type="ORF">KXQ929_LOCUS3986</name>
</gene>
<feature type="compositionally biased region" description="Low complexity" evidence="6">
    <location>
        <begin position="525"/>
        <end position="536"/>
    </location>
</feature>
<evidence type="ECO:0000256" key="2">
    <source>
        <dbReference type="ARBA" id="ARBA00023015"/>
    </source>
</evidence>
<reference evidence="7" key="1">
    <citation type="submission" date="2021-02" db="EMBL/GenBank/DDBJ databases">
        <authorList>
            <person name="Nowell W R."/>
        </authorList>
    </citation>
    <scope>NUCLEOTIDE SEQUENCE</scope>
</reference>
<feature type="region of interest" description="Disordered" evidence="6">
    <location>
        <begin position="194"/>
        <end position="286"/>
    </location>
</feature>
<feature type="compositionally biased region" description="Polar residues" evidence="6">
    <location>
        <begin position="259"/>
        <end position="268"/>
    </location>
</feature>
<evidence type="ECO:0000256" key="4">
    <source>
        <dbReference type="ARBA" id="ARBA00023163"/>
    </source>
</evidence>